<evidence type="ECO:0000256" key="2">
    <source>
        <dbReference type="ARBA" id="ARBA00022723"/>
    </source>
</evidence>
<evidence type="ECO:0000313" key="9">
    <source>
        <dbReference type="Proteomes" id="UP001465668"/>
    </source>
</evidence>
<dbReference type="PANTHER" id="PTHR47782">
    <property type="entry name" value="ZN(II)2CYS6 TRANSCRIPTION FACTOR (EUROFUNG)-RELATED"/>
    <property type="match status" value="1"/>
</dbReference>
<keyword evidence="7" id="KW-0539">Nucleus</keyword>
<evidence type="ECO:0000256" key="7">
    <source>
        <dbReference type="ARBA" id="ARBA00023242"/>
    </source>
</evidence>
<protein>
    <submittedName>
        <fullName evidence="8">Transcription factor domain-containing protein</fullName>
    </submittedName>
</protein>
<accession>A0ABR2XAT7</accession>
<dbReference type="PANTHER" id="PTHR47782:SF12">
    <property type="entry name" value="ZN(II)2CYS6 TRANSCRIPTION FACTOR (EUROFUNG)"/>
    <property type="match status" value="1"/>
</dbReference>
<keyword evidence="3" id="KW-0862">Zinc</keyword>
<keyword evidence="9" id="KW-1185">Reference proteome</keyword>
<organism evidence="8 9">
    <name type="scientific">Seiridium cardinale</name>
    <dbReference type="NCBI Taxonomy" id="138064"/>
    <lineage>
        <taxon>Eukaryota</taxon>
        <taxon>Fungi</taxon>
        <taxon>Dikarya</taxon>
        <taxon>Ascomycota</taxon>
        <taxon>Pezizomycotina</taxon>
        <taxon>Sordariomycetes</taxon>
        <taxon>Xylariomycetidae</taxon>
        <taxon>Amphisphaeriales</taxon>
        <taxon>Sporocadaceae</taxon>
        <taxon>Seiridium</taxon>
    </lineage>
</organism>
<evidence type="ECO:0000313" key="8">
    <source>
        <dbReference type="EMBL" id="KAK9770815.1"/>
    </source>
</evidence>
<proteinExistence type="predicted"/>
<dbReference type="CDD" id="cd12148">
    <property type="entry name" value="fungal_TF_MHR"/>
    <property type="match status" value="1"/>
</dbReference>
<comment type="caution">
    <text evidence="8">The sequence shown here is derived from an EMBL/GenBank/DDBJ whole genome shotgun (WGS) entry which is preliminary data.</text>
</comment>
<keyword evidence="2" id="KW-0479">Metal-binding</keyword>
<evidence type="ECO:0000256" key="1">
    <source>
        <dbReference type="ARBA" id="ARBA00004123"/>
    </source>
</evidence>
<gene>
    <name evidence="8" type="ORF">SCAR479_12492</name>
</gene>
<reference evidence="8 9" key="1">
    <citation type="submission" date="2024-02" db="EMBL/GenBank/DDBJ databases">
        <title>First draft genome assembly of two strains of Seiridium cardinale.</title>
        <authorList>
            <person name="Emiliani G."/>
            <person name="Scali E."/>
        </authorList>
    </citation>
    <scope>NUCLEOTIDE SEQUENCE [LARGE SCALE GENOMIC DNA]</scope>
    <source>
        <strain evidence="8 9">BM-138-000479</strain>
    </source>
</reference>
<dbReference type="InterPro" id="IPR052202">
    <property type="entry name" value="Yeast_MetPath_Reg"/>
</dbReference>
<evidence type="ECO:0000256" key="6">
    <source>
        <dbReference type="ARBA" id="ARBA00023163"/>
    </source>
</evidence>
<keyword evidence="5" id="KW-0238">DNA-binding</keyword>
<keyword evidence="6" id="KW-0804">Transcription</keyword>
<comment type="subcellular location">
    <subcellularLocation>
        <location evidence="1">Nucleus</location>
    </subcellularLocation>
</comment>
<evidence type="ECO:0000256" key="4">
    <source>
        <dbReference type="ARBA" id="ARBA00023015"/>
    </source>
</evidence>
<evidence type="ECO:0000256" key="5">
    <source>
        <dbReference type="ARBA" id="ARBA00023125"/>
    </source>
</evidence>
<sequence>MSTPDAQDAGHLFMNPWTPAPRQIACRRCRVRKKKAGQLVLRQTRSGTADICSSAIRNVQRAANAPSLEQHTHSPHSYVHALEEYVALLEARLRQSHPNIALDHLSPILRRASLLSRLPMDENAEEITYETVDYADENEGTLDFGDADPSEWMQAPMEGALMPANFGMANLQDDPMSGLDDPALGSMPTRILSLTDGDRDVEALIERPSALSSTLAGRHLAISIGSKYASEYFRNAHPMWPFLHQKQWDSCWRRWESPMDGGIGAVWMDFFADMVLSIGALLTQNSDQAPEHLESFKFLKARALEKYDSRNAQGWSALVRTQSSLLLTIQAMHLDSISTLRDRASEAIKQCTITKMQGPSNQMPYDSSGDIEPGSLLDNDDYFGDGSSPDTPRTLDHEDHMFQLRRIQCRILKMAQKLKNTAKRDGHPVPNLWRSQVRHDLNRWTDDIMMFSDSEGVADRFKSQQWLLKVANYAVISLFPNPYLAVRSGDARYLVAAACQVLVTFRRFRVKEHLSCYTWTALVHQFQAGVIVIYCLWATPTHQQLALYDRREVGQALFACLATLVDYANKWASAHVFQSIFSLLADEIPISEYGDPIQQWAIAPDRCEELLKLTLELEQLQIQKKVVSILRDMAKGSRPCYMVPSIEETQWIQYTHPD</sequence>
<keyword evidence="4" id="KW-0805">Transcription regulation</keyword>
<name>A0ABR2XAT7_9PEZI</name>
<dbReference type="Proteomes" id="UP001465668">
    <property type="component" value="Unassembled WGS sequence"/>
</dbReference>
<dbReference type="EMBL" id="JARVKM010000085">
    <property type="protein sequence ID" value="KAK9770815.1"/>
    <property type="molecule type" value="Genomic_DNA"/>
</dbReference>
<evidence type="ECO:0000256" key="3">
    <source>
        <dbReference type="ARBA" id="ARBA00022833"/>
    </source>
</evidence>